<comment type="caution">
    <text evidence="2">The sequence shown here is derived from an EMBL/GenBank/DDBJ whole genome shotgun (WGS) entry which is preliminary data.</text>
</comment>
<feature type="non-terminal residue" evidence="2">
    <location>
        <position position="99"/>
    </location>
</feature>
<dbReference type="GO" id="GO:0016485">
    <property type="term" value="P:protein processing"/>
    <property type="evidence" value="ECO:0007669"/>
    <property type="project" value="TreeGrafter"/>
</dbReference>
<feature type="non-terminal residue" evidence="2">
    <location>
        <position position="1"/>
    </location>
</feature>
<dbReference type="GO" id="GO:0004222">
    <property type="term" value="F:metalloendopeptidase activity"/>
    <property type="evidence" value="ECO:0007669"/>
    <property type="project" value="InterPro"/>
</dbReference>
<dbReference type="PRINTS" id="PR00786">
    <property type="entry name" value="NEPRILYSIN"/>
</dbReference>
<dbReference type="PANTHER" id="PTHR11733">
    <property type="entry name" value="ZINC METALLOPROTEASE FAMILY M13 NEPRILYSIN-RELATED"/>
    <property type="match status" value="1"/>
</dbReference>
<dbReference type="GO" id="GO:0005886">
    <property type="term" value="C:plasma membrane"/>
    <property type="evidence" value="ECO:0007669"/>
    <property type="project" value="TreeGrafter"/>
</dbReference>
<evidence type="ECO:0000313" key="2">
    <source>
        <dbReference type="EMBL" id="CAL4061046.1"/>
    </source>
</evidence>
<accession>A0AAV2PNM4</accession>
<dbReference type="PANTHER" id="PTHR11733:SF224">
    <property type="entry name" value="NEPRILYSIN-2"/>
    <property type="match status" value="1"/>
</dbReference>
<protein>
    <recommendedName>
        <fullName evidence="1">Peptidase M13 C-terminal domain-containing protein</fullName>
    </recommendedName>
</protein>
<proteinExistence type="predicted"/>
<evidence type="ECO:0000259" key="1">
    <source>
        <dbReference type="Pfam" id="PF01431"/>
    </source>
</evidence>
<dbReference type="InterPro" id="IPR018497">
    <property type="entry name" value="Peptidase_M13_C"/>
</dbReference>
<dbReference type="Gene3D" id="3.40.390.10">
    <property type="entry name" value="Collagenase (Catalytic Domain)"/>
    <property type="match status" value="1"/>
</dbReference>
<feature type="domain" description="Peptidase M13 C-terminal" evidence="1">
    <location>
        <begin position="16"/>
        <end position="99"/>
    </location>
</feature>
<dbReference type="InterPro" id="IPR000718">
    <property type="entry name" value="Peptidase_M13"/>
</dbReference>
<dbReference type="Pfam" id="PF01431">
    <property type="entry name" value="Peptidase_M13"/>
    <property type="match status" value="1"/>
</dbReference>
<organism evidence="2 3">
    <name type="scientific">Meganyctiphanes norvegica</name>
    <name type="common">Northern krill</name>
    <name type="synonym">Thysanopoda norvegica</name>
    <dbReference type="NCBI Taxonomy" id="48144"/>
    <lineage>
        <taxon>Eukaryota</taxon>
        <taxon>Metazoa</taxon>
        <taxon>Ecdysozoa</taxon>
        <taxon>Arthropoda</taxon>
        <taxon>Crustacea</taxon>
        <taxon>Multicrustacea</taxon>
        <taxon>Malacostraca</taxon>
        <taxon>Eumalacostraca</taxon>
        <taxon>Eucarida</taxon>
        <taxon>Euphausiacea</taxon>
        <taxon>Euphausiidae</taxon>
        <taxon>Meganyctiphanes</taxon>
    </lineage>
</organism>
<dbReference type="SUPFAM" id="SSF55486">
    <property type="entry name" value="Metalloproteases ('zincins'), catalytic domain"/>
    <property type="match status" value="1"/>
</dbReference>
<keyword evidence="3" id="KW-1185">Reference proteome</keyword>
<dbReference type="AlphaFoldDB" id="A0AAV2PNM4"/>
<name>A0AAV2PNM4_MEGNR</name>
<dbReference type="Proteomes" id="UP001497623">
    <property type="component" value="Unassembled WGS sequence"/>
</dbReference>
<evidence type="ECO:0000313" key="3">
    <source>
        <dbReference type="Proteomes" id="UP001497623"/>
    </source>
</evidence>
<dbReference type="InterPro" id="IPR024079">
    <property type="entry name" value="MetalloPept_cat_dom_sf"/>
</dbReference>
<dbReference type="PROSITE" id="PS51885">
    <property type="entry name" value="NEPRILYSIN"/>
    <property type="match status" value="1"/>
</dbReference>
<reference evidence="2 3" key="1">
    <citation type="submission" date="2024-05" db="EMBL/GenBank/DDBJ databases">
        <authorList>
            <person name="Wallberg A."/>
        </authorList>
    </citation>
    <scope>NUCLEOTIDE SEQUENCE [LARGE SCALE GENOMIC DNA]</scope>
</reference>
<dbReference type="EMBL" id="CAXKWB010000505">
    <property type="protein sequence ID" value="CAL4061046.1"/>
    <property type="molecule type" value="Genomic_DNA"/>
</dbReference>
<gene>
    <name evidence="2" type="ORF">MNOR_LOCUS1796</name>
</gene>
<sequence>VNKTNWKTYAEAAVTNAFYNRITNSIQLPAGILQGIFFDAERPMYLNYGAIGFIIGHEITHGFDDAGRKFDIDGNMRDWWDRKTNLNFLKRAICMIKQY</sequence>